<name>X6LLS0_RETFI</name>
<accession>X6LLS0</accession>
<evidence type="ECO:0000256" key="1">
    <source>
        <dbReference type="SAM" id="MobiDB-lite"/>
    </source>
</evidence>
<reference evidence="2 3" key="1">
    <citation type="journal article" date="2013" name="Curr. Biol.">
        <title>The Genome of the Foraminiferan Reticulomyxa filosa.</title>
        <authorList>
            <person name="Glockner G."/>
            <person name="Hulsmann N."/>
            <person name="Schleicher M."/>
            <person name="Noegel A.A."/>
            <person name="Eichinger L."/>
            <person name="Gallinger C."/>
            <person name="Pawlowski J."/>
            <person name="Sierra R."/>
            <person name="Euteneuer U."/>
            <person name="Pillet L."/>
            <person name="Moustafa A."/>
            <person name="Platzer M."/>
            <person name="Groth M."/>
            <person name="Szafranski K."/>
            <person name="Schliwa M."/>
        </authorList>
    </citation>
    <scope>NUCLEOTIDE SEQUENCE [LARGE SCALE GENOMIC DNA]</scope>
</reference>
<gene>
    <name evidence="2" type="ORF">RFI_34849</name>
</gene>
<organism evidence="2 3">
    <name type="scientific">Reticulomyxa filosa</name>
    <dbReference type="NCBI Taxonomy" id="46433"/>
    <lineage>
        <taxon>Eukaryota</taxon>
        <taxon>Sar</taxon>
        <taxon>Rhizaria</taxon>
        <taxon>Retaria</taxon>
        <taxon>Foraminifera</taxon>
        <taxon>Monothalamids</taxon>
        <taxon>Reticulomyxidae</taxon>
        <taxon>Reticulomyxa</taxon>
    </lineage>
</organism>
<evidence type="ECO:0000313" key="3">
    <source>
        <dbReference type="Proteomes" id="UP000023152"/>
    </source>
</evidence>
<protein>
    <submittedName>
        <fullName evidence="2">Uncharacterized protein</fullName>
    </submittedName>
</protein>
<sequence length="145" mass="16746">MSYEELERSIDRSQKCQKTGEATGNLQRDQFVSHRVLAKGWKERTRVTKLQTKEKTQVFRNKKLKTAKKVVKLFHLLLLSETALQKLGAILYSVVIISASPNNVLCHTLFPFRFHRPISLSEQTAQSIFSQMYCNDRASFVAQKE</sequence>
<dbReference type="Proteomes" id="UP000023152">
    <property type="component" value="Unassembled WGS sequence"/>
</dbReference>
<keyword evidence="3" id="KW-1185">Reference proteome</keyword>
<comment type="caution">
    <text evidence="2">The sequence shown here is derived from an EMBL/GenBank/DDBJ whole genome shotgun (WGS) entry which is preliminary data.</text>
</comment>
<feature type="region of interest" description="Disordered" evidence="1">
    <location>
        <begin position="1"/>
        <end position="22"/>
    </location>
</feature>
<dbReference type="EMBL" id="ASPP01035460">
    <property type="protein sequence ID" value="ETO02569.1"/>
    <property type="molecule type" value="Genomic_DNA"/>
</dbReference>
<feature type="compositionally biased region" description="Basic and acidic residues" evidence="1">
    <location>
        <begin position="1"/>
        <end position="14"/>
    </location>
</feature>
<evidence type="ECO:0000313" key="2">
    <source>
        <dbReference type="EMBL" id="ETO02569.1"/>
    </source>
</evidence>
<dbReference type="AlphaFoldDB" id="X6LLS0"/>
<proteinExistence type="predicted"/>